<accession>A0A1G4K9V1</accession>
<evidence type="ECO:0000313" key="3">
    <source>
        <dbReference type="EMBL" id="SCV00918.1"/>
    </source>
</evidence>
<evidence type="ECO:0000256" key="1">
    <source>
        <dbReference type="SAM" id="MobiDB-lite"/>
    </source>
</evidence>
<reference evidence="4" key="1">
    <citation type="submission" date="2016-03" db="EMBL/GenBank/DDBJ databases">
        <authorList>
            <person name="Devillers Hugo."/>
        </authorList>
    </citation>
    <scope>NUCLEOTIDE SEQUENCE [LARGE SCALE GENOMIC DNA]</scope>
</reference>
<dbReference type="EMBL" id="LT598484">
    <property type="protein sequence ID" value="SCV00918.1"/>
    <property type="molecule type" value="Genomic_DNA"/>
</dbReference>
<dbReference type="Proteomes" id="UP000191144">
    <property type="component" value="Chromosome G"/>
</dbReference>
<name>A0A1G4K9V1_9SACH</name>
<proteinExistence type="predicted"/>
<dbReference type="GO" id="GO:0070475">
    <property type="term" value="P:rRNA base methylation"/>
    <property type="evidence" value="ECO:0007669"/>
    <property type="project" value="InterPro"/>
</dbReference>
<feature type="compositionally biased region" description="Low complexity" evidence="1">
    <location>
        <begin position="10"/>
        <end position="19"/>
    </location>
</feature>
<dbReference type="PANTHER" id="PTHR11538">
    <property type="entry name" value="PHENYLALANYL-TRNA SYNTHETASE"/>
    <property type="match status" value="1"/>
</dbReference>
<keyword evidence="4" id="KW-1185">Reference proteome</keyword>
<gene>
    <name evidence="3" type="ORF">LAME_0G12838G</name>
</gene>
<evidence type="ECO:0000313" key="4">
    <source>
        <dbReference type="Proteomes" id="UP000191144"/>
    </source>
</evidence>
<dbReference type="GO" id="GO:0070042">
    <property type="term" value="F:rRNA (uridine-N3-)-methyltransferase activity"/>
    <property type="evidence" value="ECO:0007669"/>
    <property type="project" value="InterPro"/>
</dbReference>
<sequence>MGRKPKGKSSSKGLKGALLRHQATEQAQKKVKTKQEHALQKNKPTKASLEQRASQREAAEKMIPFDKNSTLLLVGEGDLSFARSIIMQEYVKPENLLVTSFDNSPSELKLKYPKSFEANYDFLLENGVKVFFRIDATNLIKAFKISKKTTWSKIAGSEWAIKPVEFILFNFPHTGKGVKDQDKNIRDHQELILGFLESCKQFFKTANQVPTSRSAMGFAQGYTLDDDATNTRLSAEGCGKVLISVFTGEPYDSWQIKILARTTGWKVERSSKFNWANYPEYSHRRTNSEQDTTKPAAEREARTYMFEIFDKHAKTARKQKNSDSDDE</sequence>
<dbReference type="Pfam" id="PF10354">
    <property type="entry name" value="BMT5-like"/>
    <property type="match status" value="1"/>
</dbReference>
<dbReference type="GO" id="GO:0005737">
    <property type="term" value="C:cytoplasm"/>
    <property type="evidence" value="ECO:0007669"/>
    <property type="project" value="TreeGrafter"/>
</dbReference>
<protein>
    <submittedName>
        <fullName evidence="3">LAME_0G12838g1_1</fullName>
    </submittedName>
</protein>
<evidence type="ECO:0000259" key="2">
    <source>
        <dbReference type="Pfam" id="PF10354"/>
    </source>
</evidence>
<feature type="region of interest" description="Disordered" evidence="1">
    <location>
        <begin position="1"/>
        <end position="54"/>
    </location>
</feature>
<dbReference type="OrthoDB" id="273345at2759"/>
<dbReference type="InterPro" id="IPR019446">
    <property type="entry name" value="BMT5-like"/>
</dbReference>
<dbReference type="PANTHER" id="PTHR11538:SF26">
    <property type="entry name" value="FERREDOXIN-FOLD ANTICODON-BINDING DOMAIN-CONTAINING PROTEIN 1"/>
    <property type="match status" value="1"/>
</dbReference>
<feature type="domain" description="25S rRNA (uridine-N(3))-methyltransferase BMT5-like" evidence="2">
    <location>
        <begin position="72"/>
        <end position="285"/>
    </location>
</feature>
<organism evidence="3 4">
    <name type="scientific">Lachancea meyersii CBS 8951</name>
    <dbReference type="NCBI Taxonomy" id="1266667"/>
    <lineage>
        <taxon>Eukaryota</taxon>
        <taxon>Fungi</taxon>
        <taxon>Dikarya</taxon>
        <taxon>Ascomycota</taxon>
        <taxon>Saccharomycotina</taxon>
        <taxon>Saccharomycetes</taxon>
        <taxon>Saccharomycetales</taxon>
        <taxon>Saccharomycetaceae</taxon>
        <taxon>Lachancea</taxon>
    </lineage>
</organism>
<dbReference type="AlphaFoldDB" id="A0A1G4K9V1"/>